<sequence>MLAVFFPHTQLKVMDYNRAVKDLNGLTPEKFVVKISASFTVTENFTARSPQKLHDFGMYLEGRWYKITVKEGVYNENDPVASLDAAILQEHLLFPVLGIKDPRVDDRIKFIGGIRGMDELEKLVKKDGFAVAFSLYPTTMEQIIKVADAGAIMPPKSTWFEPKLRSGIFVHKLD</sequence>
<gene>
    <name evidence="1" type="ORF">ASZ90_008257</name>
</gene>
<proteinExistence type="predicted"/>
<dbReference type="AlphaFoldDB" id="A0A0W8FM11"/>
<name>A0A0W8FM11_9ZZZZ</name>
<evidence type="ECO:0008006" key="2">
    <source>
        <dbReference type="Google" id="ProtNLM"/>
    </source>
</evidence>
<dbReference type="PANTHER" id="PTHR36454:SF1">
    <property type="entry name" value="DUF1015 DOMAIN-CONTAINING PROTEIN"/>
    <property type="match status" value="1"/>
</dbReference>
<dbReference type="InterPro" id="IPR008323">
    <property type="entry name" value="UCP033563"/>
</dbReference>
<accession>A0A0W8FM11</accession>
<reference evidence="1" key="1">
    <citation type="journal article" date="2015" name="Proc. Natl. Acad. Sci. U.S.A.">
        <title>Networks of energetic and metabolic interactions define dynamics in microbial communities.</title>
        <authorList>
            <person name="Embree M."/>
            <person name="Liu J.K."/>
            <person name="Al-Bassam M.M."/>
            <person name="Zengler K."/>
        </authorList>
    </citation>
    <scope>NUCLEOTIDE SEQUENCE</scope>
</reference>
<protein>
    <recommendedName>
        <fullName evidence="2">DUF1015 domain-containing protein</fullName>
    </recommendedName>
</protein>
<dbReference type="Pfam" id="PF06245">
    <property type="entry name" value="DUF1015"/>
    <property type="match status" value="1"/>
</dbReference>
<evidence type="ECO:0000313" key="1">
    <source>
        <dbReference type="EMBL" id="KUG21962.1"/>
    </source>
</evidence>
<comment type="caution">
    <text evidence="1">The sequence shown here is derived from an EMBL/GenBank/DDBJ whole genome shotgun (WGS) entry which is preliminary data.</text>
</comment>
<dbReference type="EMBL" id="LNQE01001000">
    <property type="protein sequence ID" value="KUG21962.1"/>
    <property type="molecule type" value="Genomic_DNA"/>
</dbReference>
<dbReference type="PANTHER" id="PTHR36454">
    <property type="entry name" value="LMO2823 PROTEIN"/>
    <property type="match status" value="1"/>
</dbReference>
<organism evidence="1">
    <name type="scientific">hydrocarbon metagenome</name>
    <dbReference type="NCBI Taxonomy" id="938273"/>
    <lineage>
        <taxon>unclassified sequences</taxon>
        <taxon>metagenomes</taxon>
        <taxon>ecological metagenomes</taxon>
    </lineage>
</organism>